<evidence type="ECO:0000256" key="16">
    <source>
        <dbReference type="ARBA" id="ARBA00022989"/>
    </source>
</evidence>
<dbReference type="Pfam" id="PF00069">
    <property type="entry name" value="Pkinase"/>
    <property type="match status" value="1"/>
</dbReference>
<keyword evidence="6" id="KW-0723">Serine/threonine-protein kinase</keyword>
<comment type="caution">
    <text evidence="27">The sequence shown here is derived from an EMBL/GenBank/DDBJ whole genome shotgun (WGS) entry which is preliminary data.</text>
</comment>
<dbReference type="InterPro" id="IPR000719">
    <property type="entry name" value="Prot_kinase_dom"/>
</dbReference>
<evidence type="ECO:0000256" key="22">
    <source>
        <dbReference type="PROSITE-ProRule" id="PRU10141"/>
    </source>
</evidence>
<evidence type="ECO:0000256" key="4">
    <source>
        <dbReference type="ARBA" id="ARBA00009592"/>
    </source>
</evidence>
<dbReference type="InterPro" id="IPR001611">
    <property type="entry name" value="Leu-rich_rpt"/>
</dbReference>
<dbReference type="Pfam" id="PF13516">
    <property type="entry name" value="LRR_6"/>
    <property type="match status" value="1"/>
</dbReference>
<feature type="transmembrane region" description="Helical" evidence="24">
    <location>
        <begin position="441"/>
        <end position="465"/>
    </location>
</feature>
<dbReference type="STRING" id="29655.A0A0K9NTF1"/>
<evidence type="ECO:0000256" key="12">
    <source>
        <dbReference type="ARBA" id="ARBA00022737"/>
    </source>
</evidence>
<evidence type="ECO:0000256" key="19">
    <source>
        <dbReference type="ARBA" id="ARBA00023180"/>
    </source>
</evidence>
<dbReference type="EC" id="2.7.11.1" evidence="5"/>
<comment type="catalytic activity">
    <reaction evidence="21">
        <text>L-seryl-[protein] + ATP = O-phospho-L-seryl-[protein] + ADP + H(+)</text>
        <dbReference type="Rhea" id="RHEA:17989"/>
        <dbReference type="Rhea" id="RHEA-COMP:9863"/>
        <dbReference type="Rhea" id="RHEA-COMP:11604"/>
        <dbReference type="ChEBI" id="CHEBI:15378"/>
        <dbReference type="ChEBI" id="CHEBI:29999"/>
        <dbReference type="ChEBI" id="CHEBI:30616"/>
        <dbReference type="ChEBI" id="CHEBI:83421"/>
        <dbReference type="ChEBI" id="CHEBI:456216"/>
        <dbReference type="EC" id="2.7.11.1"/>
    </reaction>
</comment>
<comment type="catalytic activity">
    <reaction evidence="20">
        <text>L-threonyl-[protein] + ATP = O-phospho-L-threonyl-[protein] + ADP + H(+)</text>
        <dbReference type="Rhea" id="RHEA:46608"/>
        <dbReference type="Rhea" id="RHEA-COMP:11060"/>
        <dbReference type="Rhea" id="RHEA-COMP:11605"/>
        <dbReference type="ChEBI" id="CHEBI:15378"/>
        <dbReference type="ChEBI" id="CHEBI:30013"/>
        <dbReference type="ChEBI" id="CHEBI:30616"/>
        <dbReference type="ChEBI" id="CHEBI:61977"/>
        <dbReference type="ChEBI" id="CHEBI:456216"/>
        <dbReference type="EC" id="2.7.11.1"/>
    </reaction>
</comment>
<evidence type="ECO:0000256" key="14">
    <source>
        <dbReference type="ARBA" id="ARBA00022777"/>
    </source>
</evidence>
<comment type="similarity">
    <text evidence="3">Belongs to the protein kinase superfamily. Ser/Thr protein kinase family.</text>
</comment>
<organism evidence="27 28">
    <name type="scientific">Zostera marina</name>
    <name type="common">Eelgrass</name>
    <dbReference type="NCBI Taxonomy" id="29655"/>
    <lineage>
        <taxon>Eukaryota</taxon>
        <taxon>Viridiplantae</taxon>
        <taxon>Streptophyta</taxon>
        <taxon>Embryophyta</taxon>
        <taxon>Tracheophyta</taxon>
        <taxon>Spermatophyta</taxon>
        <taxon>Magnoliopsida</taxon>
        <taxon>Liliopsida</taxon>
        <taxon>Zosteraceae</taxon>
        <taxon>Zostera</taxon>
    </lineage>
</organism>
<dbReference type="Gene3D" id="3.80.10.10">
    <property type="entry name" value="Ribonuclease Inhibitor"/>
    <property type="match status" value="2"/>
</dbReference>
<dbReference type="PANTHER" id="PTHR48056:SF18">
    <property type="entry name" value="NON-SPECIFIC SERINE_THREONINE PROTEIN KINASE"/>
    <property type="match status" value="1"/>
</dbReference>
<dbReference type="InterPro" id="IPR050647">
    <property type="entry name" value="Plant_LRR-RLKs"/>
</dbReference>
<dbReference type="FunFam" id="1.10.510.10:FF:000309">
    <property type="entry name" value="Leucine-rich repeat receptor-like protein kinase"/>
    <property type="match status" value="1"/>
</dbReference>
<gene>
    <name evidence="27" type="ORF">ZOSMA_60G00090</name>
</gene>
<dbReference type="InterPro" id="IPR008271">
    <property type="entry name" value="Ser/Thr_kinase_AS"/>
</dbReference>
<feature type="region of interest" description="Disordered" evidence="23">
    <location>
        <begin position="610"/>
        <end position="630"/>
    </location>
</feature>
<evidence type="ECO:0000256" key="25">
    <source>
        <dbReference type="SAM" id="SignalP"/>
    </source>
</evidence>
<sequence length="835" mass="92162">MNMTTTTIILFIVIITIIVPPTIAGLINEAEALIEFKKSSIAIDPANALESWTIVPGFPPNPCGWARILCSFDSVTGINLSNLNLSGRLSIGDLMILPNLHNVDLHQNYFSGSLTHIDIETCSFISVDLSFNKFDENLANSFLSGCSSLATLDLSNNEITGGGYPFGSTLSIQNLDLSRNSISDYGLYSFMVSNCQGLRTLNLSNNALAGEFLGVSRCMNLVSLDVSCNLFTVAFPSKFFFTNDMPTSLSQLVLNRNQFSGSLSINNCGNLTKLDLSHNKLNGEIPSTIFSNCKLLQNLDLSDNKLVGRIPTNISNSLVVINFSKNNLTASIPGNLGSLTLLKVFDVSYNNLSGEIPTDGQFPTFPIEFFIGNPSLCGFPLSPCQLSPPKTNSSINDSSRNISPDGLLNPPILSPSELIDPPRMSPSEIELNSKQNKKRSLVFRMHFIAAIFFASIVLLLLFFLIRVVKTKKKVAARLKYMNSLPKSNTSTWKLEGVHQPLDINVAAFAKPVKKLTFAHLLEATNGFSKASLIGSGGFGEVYKAHLKDNNIVAIKKLAQTTLQGDREFMSEMETIGRIKHKNLVPLLGYCKVGDERLLVYEYMKHGSLEDALAPKPPQKDKKKSPSPNLNWDMRRKIAIGSAKGLAFLHHNCVPRIIHRDMKSSNVLIDSTMEGRVSDFGMARVANAVDTHVIVTQLSGTPGYIPPEYYQSFKCTTKGDVYSFGVVLLELISGKKPINEAIEFGDDNLVIWAKNLLKKNQVIDIIDLKLREDGSMEENVKEEIFRFLKIAYDCLNDRPLKRPSMNQVISAFKDIIGSEDGFEEFSDETEIIDEPY</sequence>
<evidence type="ECO:0000256" key="11">
    <source>
        <dbReference type="ARBA" id="ARBA00022729"/>
    </source>
</evidence>
<evidence type="ECO:0000256" key="10">
    <source>
        <dbReference type="ARBA" id="ARBA00022692"/>
    </source>
</evidence>
<keyword evidence="10 24" id="KW-0812">Transmembrane</keyword>
<keyword evidence="13 22" id="KW-0547">Nucleotide-binding</keyword>
<evidence type="ECO:0000256" key="17">
    <source>
        <dbReference type="ARBA" id="ARBA00023136"/>
    </source>
</evidence>
<dbReference type="PROSITE" id="PS00108">
    <property type="entry name" value="PROTEIN_KINASE_ST"/>
    <property type="match status" value="1"/>
</dbReference>
<comment type="similarity">
    <text evidence="4">Belongs to the RLP family.</text>
</comment>
<evidence type="ECO:0000256" key="6">
    <source>
        <dbReference type="ARBA" id="ARBA00022527"/>
    </source>
</evidence>
<evidence type="ECO:0000256" key="8">
    <source>
        <dbReference type="ARBA" id="ARBA00022626"/>
    </source>
</evidence>
<dbReference type="GO" id="GO:0016020">
    <property type="term" value="C:membrane"/>
    <property type="evidence" value="ECO:0000318"/>
    <property type="project" value="GO_Central"/>
</dbReference>
<dbReference type="InterPro" id="IPR032675">
    <property type="entry name" value="LRR_dom_sf"/>
</dbReference>
<dbReference type="GO" id="GO:0004674">
    <property type="term" value="F:protein serine/threonine kinase activity"/>
    <property type="evidence" value="ECO:0000318"/>
    <property type="project" value="GO_Central"/>
</dbReference>
<dbReference type="GO" id="GO:0005886">
    <property type="term" value="C:plasma membrane"/>
    <property type="evidence" value="ECO:0007669"/>
    <property type="project" value="UniProtKB-SubCell"/>
</dbReference>
<evidence type="ECO:0000256" key="2">
    <source>
        <dbReference type="ARBA" id="ARBA00004479"/>
    </source>
</evidence>
<keyword evidence="9" id="KW-0808">Transferase</keyword>
<evidence type="ECO:0000256" key="24">
    <source>
        <dbReference type="SAM" id="Phobius"/>
    </source>
</evidence>
<dbReference type="GO" id="GO:0009742">
    <property type="term" value="P:brassinosteroid mediated signaling pathway"/>
    <property type="evidence" value="ECO:0007669"/>
    <property type="project" value="UniProtKB-KW"/>
</dbReference>
<dbReference type="EMBL" id="LFYR01001640">
    <property type="protein sequence ID" value="KMZ60071.1"/>
    <property type="molecule type" value="Genomic_DNA"/>
</dbReference>
<protein>
    <recommendedName>
        <fullName evidence="5">non-specific serine/threonine protein kinase</fullName>
        <ecNumber evidence="5">2.7.11.1</ecNumber>
    </recommendedName>
</protein>
<comment type="subcellular location">
    <subcellularLocation>
        <location evidence="1">Cell membrane</location>
        <topology evidence="1">Single-pass membrane protein</topology>
    </subcellularLocation>
    <subcellularLocation>
        <location evidence="2">Membrane</location>
        <topology evidence="2">Single-pass type I membrane protein</topology>
    </subcellularLocation>
</comment>
<evidence type="ECO:0000313" key="27">
    <source>
        <dbReference type="EMBL" id="KMZ60071.1"/>
    </source>
</evidence>
<dbReference type="AlphaFoldDB" id="A0A0K9NTF1"/>
<evidence type="ECO:0000256" key="21">
    <source>
        <dbReference type="ARBA" id="ARBA00048679"/>
    </source>
</evidence>
<dbReference type="PROSITE" id="PS50011">
    <property type="entry name" value="PROTEIN_KINASE_DOM"/>
    <property type="match status" value="1"/>
</dbReference>
<proteinExistence type="inferred from homology"/>
<feature type="signal peptide" evidence="25">
    <location>
        <begin position="1"/>
        <end position="24"/>
    </location>
</feature>
<reference evidence="28" key="1">
    <citation type="journal article" date="2016" name="Nature">
        <title>The genome of the seagrass Zostera marina reveals angiosperm adaptation to the sea.</title>
        <authorList>
            <person name="Olsen J.L."/>
            <person name="Rouze P."/>
            <person name="Verhelst B."/>
            <person name="Lin Y.-C."/>
            <person name="Bayer T."/>
            <person name="Collen J."/>
            <person name="Dattolo E."/>
            <person name="De Paoli E."/>
            <person name="Dittami S."/>
            <person name="Maumus F."/>
            <person name="Michel G."/>
            <person name="Kersting A."/>
            <person name="Lauritano C."/>
            <person name="Lohaus R."/>
            <person name="Toepel M."/>
            <person name="Tonon T."/>
            <person name="Vanneste K."/>
            <person name="Amirebrahimi M."/>
            <person name="Brakel J."/>
            <person name="Bostroem C."/>
            <person name="Chovatia M."/>
            <person name="Grimwood J."/>
            <person name="Jenkins J.W."/>
            <person name="Jueterbock A."/>
            <person name="Mraz A."/>
            <person name="Stam W.T."/>
            <person name="Tice H."/>
            <person name="Bornberg-Bauer E."/>
            <person name="Green P.J."/>
            <person name="Pearson G.A."/>
            <person name="Procaccini G."/>
            <person name="Duarte C.M."/>
            <person name="Schmutz J."/>
            <person name="Reusch T.B.H."/>
            <person name="Van de Peer Y."/>
        </authorList>
    </citation>
    <scope>NUCLEOTIDE SEQUENCE [LARGE SCALE GENOMIC DNA]</scope>
    <source>
        <strain evidence="28">cv. Finnish</strain>
    </source>
</reference>
<evidence type="ECO:0000256" key="13">
    <source>
        <dbReference type="ARBA" id="ARBA00022741"/>
    </source>
</evidence>
<evidence type="ECO:0000256" key="3">
    <source>
        <dbReference type="ARBA" id="ARBA00008684"/>
    </source>
</evidence>
<keyword evidence="7" id="KW-0433">Leucine-rich repeat</keyword>
<dbReference type="InterPro" id="IPR011009">
    <property type="entry name" value="Kinase-like_dom_sf"/>
</dbReference>
<dbReference type="Pfam" id="PF00560">
    <property type="entry name" value="LRR_1"/>
    <property type="match status" value="2"/>
</dbReference>
<name>A0A0K9NTF1_ZOSMR</name>
<evidence type="ECO:0000256" key="5">
    <source>
        <dbReference type="ARBA" id="ARBA00012513"/>
    </source>
</evidence>
<dbReference type="SMART" id="SM00220">
    <property type="entry name" value="S_TKc"/>
    <property type="match status" value="1"/>
</dbReference>
<feature type="domain" description="Protein kinase" evidence="26">
    <location>
        <begin position="527"/>
        <end position="815"/>
    </location>
</feature>
<dbReference type="CDD" id="cd14066">
    <property type="entry name" value="STKc_IRAK"/>
    <property type="match status" value="1"/>
</dbReference>
<dbReference type="FunFam" id="3.80.10.10:FF:000111">
    <property type="entry name" value="LRR receptor-like serine/threonine-protein kinase ERECTA"/>
    <property type="match status" value="1"/>
</dbReference>
<feature type="chain" id="PRO_5005527348" description="non-specific serine/threonine protein kinase" evidence="25">
    <location>
        <begin position="25"/>
        <end position="835"/>
    </location>
</feature>
<keyword evidence="11 25" id="KW-0732">Signal</keyword>
<dbReference type="SUPFAM" id="SSF56112">
    <property type="entry name" value="Protein kinase-like (PK-like)"/>
    <property type="match status" value="1"/>
</dbReference>
<dbReference type="InterPro" id="IPR017441">
    <property type="entry name" value="Protein_kinase_ATP_BS"/>
</dbReference>
<dbReference type="PROSITE" id="PS00107">
    <property type="entry name" value="PROTEIN_KINASE_ATP"/>
    <property type="match status" value="1"/>
</dbReference>
<evidence type="ECO:0000256" key="1">
    <source>
        <dbReference type="ARBA" id="ARBA00004162"/>
    </source>
</evidence>
<dbReference type="Gene3D" id="1.10.510.10">
    <property type="entry name" value="Transferase(Phosphotransferase) domain 1"/>
    <property type="match status" value="1"/>
</dbReference>
<keyword evidence="14" id="KW-0418">Kinase</keyword>
<keyword evidence="19" id="KW-0325">Glycoprotein</keyword>
<evidence type="ECO:0000256" key="23">
    <source>
        <dbReference type="SAM" id="MobiDB-lite"/>
    </source>
</evidence>
<dbReference type="FunFam" id="3.30.200.20:FF:000150">
    <property type="entry name" value="serine/threonine-protein kinase BRI1-like 2"/>
    <property type="match status" value="1"/>
</dbReference>
<keyword evidence="12" id="KW-0677">Repeat</keyword>
<dbReference type="Pfam" id="PF08263">
    <property type="entry name" value="LRRNT_2"/>
    <property type="match status" value="1"/>
</dbReference>
<dbReference type="Gene3D" id="3.30.200.20">
    <property type="entry name" value="Phosphorylase Kinase, domain 1"/>
    <property type="match status" value="1"/>
</dbReference>
<dbReference type="OrthoDB" id="1055097at2759"/>
<dbReference type="PROSITE" id="PS51450">
    <property type="entry name" value="LRR"/>
    <property type="match status" value="1"/>
</dbReference>
<evidence type="ECO:0000313" key="28">
    <source>
        <dbReference type="Proteomes" id="UP000036987"/>
    </source>
</evidence>
<accession>A0A0K9NTF1</accession>
<keyword evidence="15 22" id="KW-0067">ATP-binding</keyword>
<feature type="binding site" evidence="22">
    <location>
        <position position="556"/>
    </location>
    <ligand>
        <name>ATP</name>
        <dbReference type="ChEBI" id="CHEBI:30616"/>
    </ligand>
</feature>
<keyword evidence="18" id="KW-0675">Receptor</keyword>
<evidence type="ECO:0000259" key="26">
    <source>
        <dbReference type="PROSITE" id="PS50011"/>
    </source>
</evidence>
<evidence type="ECO:0000256" key="18">
    <source>
        <dbReference type="ARBA" id="ARBA00023170"/>
    </source>
</evidence>
<evidence type="ECO:0000256" key="15">
    <source>
        <dbReference type="ARBA" id="ARBA00022840"/>
    </source>
</evidence>
<dbReference type="GO" id="GO:0005524">
    <property type="term" value="F:ATP binding"/>
    <property type="evidence" value="ECO:0007669"/>
    <property type="project" value="UniProtKB-UniRule"/>
</dbReference>
<keyword evidence="16 24" id="KW-1133">Transmembrane helix</keyword>
<dbReference type="SUPFAM" id="SSF52058">
    <property type="entry name" value="L domain-like"/>
    <property type="match status" value="1"/>
</dbReference>
<dbReference type="InterPro" id="IPR013210">
    <property type="entry name" value="LRR_N_plant-typ"/>
</dbReference>
<evidence type="ECO:0000256" key="9">
    <source>
        <dbReference type="ARBA" id="ARBA00022679"/>
    </source>
</evidence>
<dbReference type="PANTHER" id="PTHR48056">
    <property type="entry name" value="LRR RECEPTOR-LIKE SERINE/THREONINE-PROTEIN KINASE-RELATED"/>
    <property type="match status" value="1"/>
</dbReference>
<evidence type="ECO:0000256" key="7">
    <source>
        <dbReference type="ARBA" id="ARBA00022614"/>
    </source>
</evidence>
<keyword evidence="8" id="KW-1070">Brassinosteroid signaling pathway</keyword>
<keyword evidence="28" id="KW-1185">Reference proteome</keyword>
<evidence type="ECO:0000256" key="20">
    <source>
        <dbReference type="ARBA" id="ARBA00047899"/>
    </source>
</evidence>
<dbReference type="Proteomes" id="UP000036987">
    <property type="component" value="Unassembled WGS sequence"/>
</dbReference>
<keyword evidence="17 24" id="KW-0472">Membrane</keyword>